<dbReference type="RefSeq" id="WP_144266306.1">
    <property type="nucleotide sequence ID" value="NZ_FZOQ01000009.1"/>
</dbReference>
<dbReference type="EMBL" id="FZOQ01000009">
    <property type="protein sequence ID" value="SNS61367.1"/>
    <property type="molecule type" value="Genomic_DNA"/>
</dbReference>
<dbReference type="GO" id="GO:0004222">
    <property type="term" value="F:metalloendopeptidase activity"/>
    <property type="evidence" value="ECO:0007669"/>
    <property type="project" value="InterPro"/>
</dbReference>
<feature type="domain" description="Peptidase metallopeptidase" evidence="5">
    <location>
        <begin position="73"/>
        <end position="239"/>
    </location>
</feature>
<dbReference type="SUPFAM" id="SSF55486">
    <property type="entry name" value="Metalloproteases ('zincins'), catalytic domain"/>
    <property type="match status" value="1"/>
</dbReference>
<evidence type="ECO:0000256" key="2">
    <source>
        <dbReference type="ARBA" id="ARBA00022723"/>
    </source>
</evidence>
<keyword evidence="3" id="KW-0378">Hydrolase</keyword>
<proteinExistence type="predicted"/>
<evidence type="ECO:0000256" key="3">
    <source>
        <dbReference type="ARBA" id="ARBA00022801"/>
    </source>
</evidence>
<evidence type="ECO:0000256" key="4">
    <source>
        <dbReference type="ARBA" id="ARBA00022833"/>
    </source>
</evidence>
<dbReference type="OrthoDB" id="277230at2"/>
<dbReference type="InterPro" id="IPR006026">
    <property type="entry name" value="Peptidase_Metallo"/>
</dbReference>
<protein>
    <submittedName>
        <fullName evidence="6">Metallo-peptidase family M12B Reprolysin-like</fullName>
    </submittedName>
</protein>
<evidence type="ECO:0000256" key="1">
    <source>
        <dbReference type="ARBA" id="ARBA00022670"/>
    </source>
</evidence>
<accession>A0A239FWG3</accession>
<dbReference type="AlphaFoldDB" id="A0A239FWG3"/>
<dbReference type="GO" id="GO:0006508">
    <property type="term" value="P:proteolysis"/>
    <property type="evidence" value="ECO:0007669"/>
    <property type="project" value="UniProtKB-KW"/>
</dbReference>
<dbReference type="GO" id="GO:0008270">
    <property type="term" value="F:zinc ion binding"/>
    <property type="evidence" value="ECO:0007669"/>
    <property type="project" value="InterPro"/>
</dbReference>
<evidence type="ECO:0000313" key="7">
    <source>
        <dbReference type="Proteomes" id="UP000198432"/>
    </source>
</evidence>
<gene>
    <name evidence="6" type="ORF">SAMN06296052_109159</name>
</gene>
<evidence type="ECO:0000259" key="5">
    <source>
        <dbReference type="SMART" id="SM00235"/>
    </source>
</evidence>
<reference evidence="7" key="1">
    <citation type="submission" date="2017-06" db="EMBL/GenBank/DDBJ databases">
        <authorList>
            <person name="Varghese N."/>
            <person name="Submissions S."/>
        </authorList>
    </citation>
    <scope>NUCLEOTIDE SEQUENCE [LARGE SCALE GENOMIC DNA]</scope>
    <source>
        <strain evidence="7">NKM1</strain>
    </source>
</reference>
<organism evidence="6 7">
    <name type="scientific">Pontibacter ummariensis</name>
    <dbReference type="NCBI Taxonomy" id="1610492"/>
    <lineage>
        <taxon>Bacteria</taxon>
        <taxon>Pseudomonadati</taxon>
        <taxon>Bacteroidota</taxon>
        <taxon>Cytophagia</taxon>
        <taxon>Cytophagales</taxon>
        <taxon>Hymenobacteraceae</taxon>
        <taxon>Pontibacter</taxon>
    </lineage>
</organism>
<evidence type="ECO:0000313" key="6">
    <source>
        <dbReference type="EMBL" id="SNS61367.1"/>
    </source>
</evidence>
<dbReference type="CDD" id="cd04268">
    <property type="entry name" value="ZnMc_MMP_like"/>
    <property type="match status" value="1"/>
</dbReference>
<dbReference type="InterPro" id="IPR001818">
    <property type="entry name" value="Pept_M10_metallopeptidase"/>
</dbReference>
<dbReference type="Gene3D" id="3.40.390.10">
    <property type="entry name" value="Collagenase (Catalytic Domain)"/>
    <property type="match status" value="1"/>
</dbReference>
<dbReference type="InterPro" id="IPR024079">
    <property type="entry name" value="MetalloPept_cat_dom_sf"/>
</dbReference>
<dbReference type="Pfam" id="PF00413">
    <property type="entry name" value="Peptidase_M10"/>
    <property type="match status" value="1"/>
</dbReference>
<keyword evidence="2" id="KW-0479">Metal-binding</keyword>
<sequence>MGKDKTSNKVKINSSETKLNDVIELRDEKEVTNKESKIHVLGEGIICDTEARGHATPQGRSPIKIVLEASEGFIPLWAKDTIIRWRFRERSLSSIKNPEEAKEEFRDLFGEALLAWGDAAPVKFTEDNDVWDFEVVMRSADECTPLGCALASAFFPDSGRHEFVLYPKLFTQSRKEQIETIIHEVGHVFGLRHFFANVSETRWKSEIFGTHNKFSIMNYGKLSELTEDDKKDLKQLYQLAWSGALTEINGTPIRFMKPFHIFAFSSKEVVAIV</sequence>
<keyword evidence="1" id="KW-0645">Protease</keyword>
<keyword evidence="7" id="KW-1185">Reference proteome</keyword>
<dbReference type="GO" id="GO:0031012">
    <property type="term" value="C:extracellular matrix"/>
    <property type="evidence" value="ECO:0007669"/>
    <property type="project" value="InterPro"/>
</dbReference>
<dbReference type="Proteomes" id="UP000198432">
    <property type="component" value="Unassembled WGS sequence"/>
</dbReference>
<dbReference type="SMART" id="SM00235">
    <property type="entry name" value="ZnMc"/>
    <property type="match status" value="1"/>
</dbReference>
<keyword evidence="4" id="KW-0862">Zinc</keyword>
<name>A0A239FWG3_9BACT</name>